<dbReference type="Pfam" id="PF00005">
    <property type="entry name" value="ABC_tran"/>
    <property type="match status" value="1"/>
</dbReference>
<organism evidence="7 8">
    <name type="scientific">Candidatus Lambdaproteobacteria bacterium RIFOXYD2_FULL_56_26</name>
    <dbReference type="NCBI Taxonomy" id="1817773"/>
    <lineage>
        <taxon>Bacteria</taxon>
        <taxon>Pseudomonadati</taxon>
        <taxon>Pseudomonadota</taxon>
        <taxon>Candidatus Lambdaproteobacteria</taxon>
    </lineage>
</organism>
<dbReference type="GO" id="GO:0015658">
    <property type="term" value="F:branched-chain amino acid transmembrane transporter activity"/>
    <property type="evidence" value="ECO:0007669"/>
    <property type="project" value="TreeGrafter"/>
</dbReference>
<feature type="domain" description="ABC transporter" evidence="6">
    <location>
        <begin position="2"/>
        <end position="235"/>
    </location>
</feature>
<dbReference type="SMART" id="SM00382">
    <property type="entry name" value="AAA"/>
    <property type="match status" value="1"/>
</dbReference>
<dbReference type="CDD" id="cd03224">
    <property type="entry name" value="ABC_TM1139_LivF_branched"/>
    <property type="match status" value="1"/>
</dbReference>
<dbReference type="InterPro" id="IPR003593">
    <property type="entry name" value="AAA+_ATPase"/>
</dbReference>
<evidence type="ECO:0000259" key="6">
    <source>
        <dbReference type="PROSITE" id="PS50893"/>
    </source>
</evidence>
<dbReference type="AlphaFoldDB" id="A0A1F6GSI4"/>
<keyword evidence="4 7" id="KW-0067">ATP-binding</keyword>
<accession>A0A1F6GSI4</accession>
<gene>
    <name evidence="7" type="ORF">A2557_00315</name>
</gene>
<dbReference type="GO" id="GO:0005524">
    <property type="term" value="F:ATP binding"/>
    <property type="evidence" value="ECO:0007669"/>
    <property type="project" value="UniProtKB-KW"/>
</dbReference>
<evidence type="ECO:0000256" key="5">
    <source>
        <dbReference type="ARBA" id="ARBA00022970"/>
    </source>
</evidence>
<proteinExistence type="inferred from homology"/>
<reference evidence="7 8" key="1">
    <citation type="journal article" date="2016" name="Nat. Commun.">
        <title>Thousands of microbial genomes shed light on interconnected biogeochemical processes in an aquifer system.</title>
        <authorList>
            <person name="Anantharaman K."/>
            <person name="Brown C.T."/>
            <person name="Hug L.A."/>
            <person name="Sharon I."/>
            <person name="Castelle C.J."/>
            <person name="Probst A.J."/>
            <person name="Thomas B.C."/>
            <person name="Singh A."/>
            <person name="Wilkins M.J."/>
            <person name="Karaoz U."/>
            <person name="Brodie E.L."/>
            <person name="Williams K.H."/>
            <person name="Hubbard S.S."/>
            <person name="Banfield J.F."/>
        </authorList>
    </citation>
    <scope>NUCLEOTIDE SEQUENCE [LARGE SCALE GENOMIC DNA]</scope>
</reference>
<dbReference type="Gene3D" id="3.40.50.300">
    <property type="entry name" value="P-loop containing nucleotide triphosphate hydrolases"/>
    <property type="match status" value="1"/>
</dbReference>
<dbReference type="PANTHER" id="PTHR43820:SF4">
    <property type="entry name" value="HIGH-AFFINITY BRANCHED-CHAIN AMINO ACID TRANSPORT ATP-BINDING PROTEIN LIVF"/>
    <property type="match status" value="1"/>
</dbReference>
<dbReference type="InterPro" id="IPR027417">
    <property type="entry name" value="P-loop_NTPase"/>
</dbReference>
<dbReference type="GO" id="GO:0016887">
    <property type="term" value="F:ATP hydrolysis activity"/>
    <property type="evidence" value="ECO:0007669"/>
    <property type="project" value="InterPro"/>
</dbReference>
<dbReference type="PROSITE" id="PS00211">
    <property type="entry name" value="ABC_TRANSPORTER_1"/>
    <property type="match status" value="1"/>
</dbReference>
<comment type="similarity">
    <text evidence="1">Belongs to the ABC transporter superfamily.</text>
</comment>
<dbReference type="GO" id="GO:0015807">
    <property type="term" value="P:L-amino acid transport"/>
    <property type="evidence" value="ECO:0007669"/>
    <property type="project" value="TreeGrafter"/>
</dbReference>
<evidence type="ECO:0000313" key="8">
    <source>
        <dbReference type="Proteomes" id="UP000177583"/>
    </source>
</evidence>
<protein>
    <submittedName>
        <fullName evidence="7">ABC transporter ATP-binding protein</fullName>
    </submittedName>
</protein>
<dbReference type="InterPro" id="IPR003439">
    <property type="entry name" value="ABC_transporter-like_ATP-bd"/>
</dbReference>
<comment type="caution">
    <text evidence="7">The sequence shown here is derived from an EMBL/GenBank/DDBJ whole genome shotgun (WGS) entry which is preliminary data.</text>
</comment>
<evidence type="ECO:0000313" key="7">
    <source>
        <dbReference type="EMBL" id="OGH01028.1"/>
    </source>
</evidence>
<keyword evidence="2" id="KW-0813">Transport</keyword>
<evidence type="ECO:0000256" key="1">
    <source>
        <dbReference type="ARBA" id="ARBA00005417"/>
    </source>
</evidence>
<keyword evidence="5" id="KW-0029">Amino-acid transport</keyword>
<dbReference type="SUPFAM" id="SSF52540">
    <property type="entry name" value="P-loop containing nucleoside triphosphate hydrolases"/>
    <property type="match status" value="1"/>
</dbReference>
<evidence type="ECO:0000256" key="4">
    <source>
        <dbReference type="ARBA" id="ARBA00022840"/>
    </source>
</evidence>
<dbReference type="InterPro" id="IPR017871">
    <property type="entry name" value="ABC_transporter-like_CS"/>
</dbReference>
<evidence type="ECO:0000256" key="3">
    <source>
        <dbReference type="ARBA" id="ARBA00022741"/>
    </source>
</evidence>
<dbReference type="EMBL" id="MFNF01000040">
    <property type="protein sequence ID" value="OGH01028.1"/>
    <property type="molecule type" value="Genomic_DNA"/>
</dbReference>
<dbReference type="InterPro" id="IPR052156">
    <property type="entry name" value="BCAA_Transport_ATP-bd_LivF"/>
</dbReference>
<dbReference type="PROSITE" id="PS50893">
    <property type="entry name" value="ABC_TRANSPORTER_2"/>
    <property type="match status" value="1"/>
</dbReference>
<keyword evidence="3" id="KW-0547">Nucleotide-binding</keyword>
<sequence>MLELVGVKSGYGPIEALKGIDLQVGEGEIVALIGANGAGKSTCLKTIVGLLRPTAGQVRFCGQDTLGLKPQQLVAQGMSLVPEGRRIFGDLTVGENLGLGAYLTASRAQVQLDLAYVFDLFPILQERQKQRAGTLSGGQQQMLALGRALMGRPKFLLLDEPSLGLAPLIIKEIFAMIQRINREQKTTILLVEQNAHLALKTAQRAYVLESGVLTLQGLAKELLGNKEVQAAYLGLV</sequence>
<name>A0A1F6GSI4_9PROT</name>
<dbReference type="Proteomes" id="UP000177583">
    <property type="component" value="Unassembled WGS sequence"/>
</dbReference>
<dbReference type="PANTHER" id="PTHR43820">
    <property type="entry name" value="HIGH-AFFINITY BRANCHED-CHAIN AMINO ACID TRANSPORT ATP-BINDING PROTEIN LIVF"/>
    <property type="match status" value="1"/>
</dbReference>
<evidence type="ECO:0000256" key="2">
    <source>
        <dbReference type="ARBA" id="ARBA00022448"/>
    </source>
</evidence>